<dbReference type="Proteomes" id="UP000321947">
    <property type="component" value="Unassembled WGS sequence"/>
</dbReference>
<dbReference type="InterPro" id="IPR021109">
    <property type="entry name" value="Peptidase_aspartic_dom_sf"/>
</dbReference>
<dbReference type="Gene3D" id="2.40.70.10">
    <property type="entry name" value="Acid Proteases"/>
    <property type="match status" value="1"/>
</dbReference>
<keyword evidence="2" id="KW-0378">Hydrolase</keyword>
<dbReference type="AlphaFoldDB" id="A0A5D3CLB9"/>
<dbReference type="EMBL" id="SSTD01010277">
    <property type="protein sequence ID" value="TYK12210.1"/>
    <property type="molecule type" value="Genomic_DNA"/>
</dbReference>
<dbReference type="CDD" id="cd00303">
    <property type="entry name" value="retropepsin_like"/>
    <property type="match status" value="1"/>
</dbReference>
<name>A0A5D3CLB9_CUCMM</name>
<dbReference type="PANTHER" id="PTHR15503">
    <property type="entry name" value="LDOC1 RELATED"/>
    <property type="match status" value="1"/>
</dbReference>
<dbReference type="GO" id="GO:0006508">
    <property type="term" value="P:proteolysis"/>
    <property type="evidence" value="ECO:0007669"/>
    <property type="project" value="UniProtKB-KW"/>
</dbReference>
<dbReference type="Pfam" id="PF08284">
    <property type="entry name" value="RVP_2"/>
    <property type="match status" value="1"/>
</dbReference>
<dbReference type="Gene3D" id="3.10.10.10">
    <property type="entry name" value="HIV Type 1 Reverse Transcriptase, subunit A, domain 1"/>
    <property type="match status" value="1"/>
</dbReference>
<gene>
    <name evidence="2" type="ORF">E5676_scaffold1811G00080</name>
    <name evidence="1" type="ORF">E6C27_scaffold678G00160</name>
</gene>
<dbReference type="EMBL" id="SSTE01011379">
    <property type="protein sequence ID" value="KAA0051060.1"/>
    <property type="molecule type" value="Genomic_DNA"/>
</dbReference>
<evidence type="ECO:0000313" key="4">
    <source>
        <dbReference type="Proteomes" id="UP000321947"/>
    </source>
</evidence>
<dbReference type="OrthoDB" id="1835670at2759"/>
<dbReference type="Proteomes" id="UP000321393">
    <property type="component" value="Unassembled WGS sequence"/>
</dbReference>
<evidence type="ECO:0000313" key="1">
    <source>
        <dbReference type="EMBL" id="KAA0051060.1"/>
    </source>
</evidence>
<accession>A0A5D3CLB9</accession>
<reference evidence="3 4" key="1">
    <citation type="submission" date="2019-08" db="EMBL/GenBank/DDBJ databases">
        <title>Draft genome sequences of two oriental melons (Cucumis melo L. var makuwa).</title>
        <authorList>
            <person name="Kwon S.-Y."/>
        </authorList>
    </citation>
    <scope>NUCLEOTIDE SEQUENCE [LARGE SCALE GENOMIC DNA]</scope>
    <source>
        <strain evidence="4">cv. Chang Bougi</strain>
        <strain evidence="3">cv. SW 3</strain>
        <tissue evidence="2">Leaf</tissue>
    </source>
</reference>
<dbReference type="SUPFAM" id="SSF56672">
    <property type="entry name" value="DNA/RNA polymerases"/>
    <property type="match status" value="1"/>
</dbReference>
<dbReference type="PANTHER" id="PTHR15503:SF45">
    <property type="entry name" value="RNA-DIRECTED DNA POLYMERASE HOMOLOG"/>
    <property type="match status" value="1"/>
</dbReference>
<evidence type="ECO:0000313" key="2">
    <source>
        <dbReference type="EMBL" id="TYK12210.1"/>
    </source>
</evidence>
<dbReference type="InterPro" id="IPR032567">
    <property type="entry name" value="RTL1-rel"/>
</dbReference>
<proteinExistence type="predicted"/>
<sequence>MEQDDRIVEQYDADFDMLSCFAPQMIAIEAARADKFVRGLRLDTRVLFEPFDQPPMLMHCAWQWISVYRRGLTCPRLQVGGKLPKGSLYVPLVGSTIWAVVCLGPGFASSVGDRCPMRLTRVAQNQRVGAPHPGKVFATKKTKAERVGTVVTGTLLVLRHYALVLCDSVSTPSRESMLSTEKVKACQIEITGHVIEVTLLVLDMHDFDVILGMNWLAANHASIDCSCKEVAFNPPLMASFKIKGEGSRTNGEGLSDVFLEELSGLPPHREIEFAIKLEPSTVPISRALYRMAPTELKKLKVQLQELLDKSFI</sequence>
<dbReference type="GO" id="GO:0008233">
    <property type="term" value="F:peptidase activity"/>
    <property type="evidence" value="ECO:0007669"/>
    <property type="project" value="UniProtKB-KW"/>
</dbReference>
<organism evidence="2 4">
    <name type="scientific">Cucumis melo var. makuwa</name>
    <name type="common">Oriental melon</name>
    <dbReference type="NCBI Taxonomy" id="1194695"/>
    <lineage>
        <taxon>Eukaryota</taxon>
        <taxon>Viridiplantae</taxon>
        <taxon>Streptophyta</taxon>
        <taxon>Embryophyta</taxon>
        <taxon>Tracheophyta</taxon>
        <taxon>Spermatophyta</taxon>
        <taxon>Magnoliopsida</taxon>
        <taxon>eudicotyledons</taxon>
        <taxon>Gunneridae</taxon>
        <taxon>Pentapetalae</taxon>
        <taxon>rosids</taxon>
        <taxon>fabids</taxon>
        <taxon>Cucurbitales</taxon>
        <taxon>Cucurbitaceae</taxon>
        <taxon>Benincaseae</taxon>
        <taxon>Cucumis</taxon>
    </lineage>
</organism>
<dbReference type="InterPro" id="IPR043502">
    <property type="entry name" value="DNA/RNA_pol_sf"/>
</dbReference>
<protein>
    <submittedName>
        <fullName evidence="2">Gag protease polyprotein</fullName>
    </submittedName>
</protein>
<comment type="caution">
    <text evidence="2">The sequence shown here is derived from an EMBL/GenBank/DDBJ whole genome shotgun (WGS) entry which is preliminary data.</text>
</comment>
<evidence type="ECO:0000313" key="3">
    <source>
        <dbReference type="Proteomes" id="UP000321393"/>
    </source>
</evidence>
<keyword evidence="2" id="KW-0645">Protease</keyword>